<dbReference type="CDD" id="cd02440">
    <property type="entry name" value="AdoMet_MTases"/>
    <property type="match status" value="1"/>
</dbReference>
<dbReference type="Gene3D" id="3.40.50.150">
    <property type="entry name" value="Vaccinia Virus protein VP39"/>
    <property type="match status" value="1"/>
</dbReference>
<organism evidence="2 3">
    <name type="scientific">Clonorchis sinensis</name>
    <name type="common">Chinese liver fluke</name>
    <dbReference type="NCBI Taxonomy" id="79923"/>
    <lineage>
        <taxon>Eukaryota</taxon>
        <taxon>Metazoa</taxon>
        <taxon>Spiralia</taxon>
        <taxon>Lophotrochozoa</taxon>
        <taxon>Platyhelminthes</taxon>
        <taxon>Trematoda</taxon>
        <taxon>Digenea</taxon>
        <taxon>Opisthorchiida</taxon>
        <taxon>Opisthorchiata</taxon>
        <taxon>Opisthorchiidae</taxon>
        <taxon>Clonorchis</taxon>
    </lineage>
</organism>
<dbReference type="Pfam" id="PF08241">
    <property type="entry name" value="Methyltransf_11"/>
    <property type="match status" value="1"/>
</dbReference>
<dbReference type="AlphaFoldDB" id="A0A8T1MG00"/>
<name>A0A8T1MG00_CLOSI</name>
<evidence type="ECO:0000313" key="3">
    <source>
        <dbReference type="Proteomes" id="UP000286415"/>
    </source>
</evidence>
<dbReference type="EMBL" id="NIRI02000042">
    <property type="protein sequence ID" value="KAG5447929.1"/>
    <property type="molecule type" value="Genomic_DNA"/>
</dbReference>
<feature type="domain" description="Methyltransferase type 11" evidence="1">
    <location>
        <begin position="135"/>
        <end position="213"/>
    </location>
</feature>
<keyword evidence="2" id="KW-0808">Transferase</keyword>
<evidence type="ECO:0000313" key="2">
    <source>
        <dbReference type="EMBL" id="KAG5447929.1"/>
    </source>
</evidence>
<keyword evidence="2" id="KW-0489">Methyltransferase</keyword>
<protein>
    <submittedName>
        <fullName evidence="2">Methyltransferase YdaC</fullName>
    </submittedName>
</protein>
<keyword evidence="3" id="KW-1185">Reference proteome</keyword>
<dbReference type="SUPFAM" id="SSF53335">
    <property type="entry name" value="S-adenosyl-L-methionine-dependent methyltransferases"/>
    <property type="match status" value="1"/>
</dbReference>
<dbReference type="InterPro" id="IPR050508">
    <property type="entry name" value="Methyltransf_Superfamily"/>
</dbReference>
<accession>A0A8T1MG00</accession>
<dbReference type="GO" id="GO:0032259">
    <property type="term" value="P:methylation"/>
    <property type="evidence" value="ECO:0007669"/>
    <property type="project" value="UniProtKB-KW"/>
</dbReference>
<proteinExistence type="predicted"/>
<reference evidence="2 3" key="1">
    <citation type="journal article" date="2018" name="Biotechnol. Adv.">
        <title>Improved genomic resources and new bioinformatic workflow for the carcinogenic parasite Clonorchis sinensis: Biotechnological implications.</title>
        <authorList>
            <person name="Wang D."/>
            <person name="Korhonen P.K."/>
            <person name="Gasser R.B."/>
            <person name="Young N.D."/>
        </authorList>
    </citation>
    <scope>NUCLEOTIDE SEQUENCE [LARGE SCALE GENOMIC DNA]</scope>
    <source>
        <strain evidence="2">Cs-k2</strain>
    </source>
</reference>
<dbReference type="PANTHER" id="PTHR42912">
    <property type="entry name" value="METHYLTRANSFERASE"/>
    <property type="match status" value="1"/>
</dbReference>
<sequence length="291" mass="33593">MIVQWLRDLPAQYFVTLNLVVLRESNNTLLDHIRLLLAVQFARNLKRPDNNPFSWYVNQTLFKRRNVPLEAAAVDACELRPGQNVLEVGFGPGYGILFAAERVAPLTMDYLRKHGPLLRVADRIWQPDTHFTEDGHVYGVDISNYMLKLASRRCRKLINYGIVDLSLNSVDHIPQLASTMDACFHVNCFYYWHNMEYALRNIWRVLRPNGRLVTCFQPDRLKQDYERGWLRYGRGDPVAYALALEACGFNRIEWLKKTLSTGSVVPSECIVARKPPIELISHQLDTVECKS</sequence>
<dbReference type="GO" id="GO:0008757">
    <property type="term" value="F:S-adenosylmethionine-dependent methyltransferase activity"/>
    <property type="evidence" value="ECO:0007669"/>
    <property type="project" value="InterPro"/>
</dbReference>
<dbReference type="InterPro" id="IPR013216">
    <property type="entry name" value="Methyltransf_11"/>
</dbReference>
<dbReference type="Proteomes" id="UP000286415">
    <property type="component" value="Unassembled WGS sequence"/>
</dbReference>
<dbReference type="InterPro" id="IPR029063">
    <property type="entry name" value="SAM-dependent_MTases_sf"/>
</dbReference>
<reference evidence="2 3" key="2">
    <citation type="journal article" date="2021" name="Genomics">
        <title>High-quality reference genome for Clonorchis sinensis.</title>
        <authorList>
            <person name="Young N.D."/>
            <person name="Stroehlein A.J."/>
            <person name="Kinkar L."/>
            <person name="Wang T."/>
            <person name="Sohn W.M."/>
            <person name="Chang B.C.H."/>
            <person name="Kaur P."/>
            <person name="Weisz D."/>
            <person name="Dudchenko O."/>
            <person name="Aiden E.L."/>
            <person name="Korhonen P.K."/>
            <person name="Gasser R.B."/>
        </authorList>
    </citation>
    <scope>NUCLEOTIDE SEQUENCE [LARGE SCALE GENOMIC DNA]</scope>
    <source>
        <strain evidence="2">Cs-k2</strain>
    </source>
</reference>
<comment type="caution">
    <text evidence="2">The sequence shown here is derived from an EMBL/GenBank/DDBJ whole genome shotgun (WGS) entry which is preliminary data.</text>
</comment>
<evidence type="ECO:0000259" key="1">
    <source>
        <dbReference type="Pfam" id="PF08241"/>
    </source>
</evidence>
<gene>
    <name evidence="2" type="ORF">CSKR_114329</name>
</gene>
<dbReference type="OrthoDB" id="10250730at2759"/>